<evidence type="ECO:0000256" key="1">
    <source>
        <dbReference type="SAM" id="MobiDB-lite"/>
    </source>
</evidence>
<dbReference type="InterPro" id="IPR045618">
    <property type="entry name" value="DUF6444"/>
</dbReference>
<gene>
    <name evidence="3" type="ORF">Q3M24_06200</name>
</gene>
<feature type="compositionally biased region" description="Basic residues" evidence="1">
    <location>
        <begin position="96"/>
        <end position="105"/>
    </location>
</feature>
<accession>A0AAU8LYN0</accession>
<sequence length="105" mass="11810">MSADNPLPDDLKITEVDLAATPPAVLDLVRILAAENAALRKRVEELEAKLGENSSNSNKPPSSDSPYDEKGKLRTRKRRGKDRRNHPKSAKDHGRNSCRPRKRRM</sequence>
<dbReference type="EMBL" id="CP159373">
    <property type="protein sequence ID" value="XCN74334.1"/>
    <property type="molecule type" value="Genomic_DNA"/>
</dbReference>
<name>A0AAU8LYN0_9BACT</name>
<evidence type="ECO:0000313" key="3">
    <source>
        <dbReference type="EMBL" id="XCN74334.1"/>
    </source>
</evidence>
<feature type="region of interest" description="Disordered" evidence="1">
    <location>
        <begin position="48"/>
        <end position="105"/>
    </location>
</feature>
<dbReference type="AlphaFoldDB" id="A0AAU8LYN0"/>
<feature type="compositionally biased region" description="Basic residues" evidence="1">
    <location>
        <begin position="73"/>
        <end position="88"/>
    </location>
</feature>
<reference evidence="3" key="2">
    <citation type="submission" date="2024-06" db="EMBL/GenBank/DDBJ databases">
        <authorList>
            <person name="Plum-Jensen L.E."/>
            <person name="Schramm A."/>
            <person name="Marshall I.P.G."/>
        </authorList>
    </citation>
    <scope>NUCLEOTIDE SEQUENCE</scope>
    <source>
        <strain evidence="3">Rat1</strain>
    </source>
</reference>
<organism evidence="3">
    <name type="scientific">Candidatus Electrothrix aestuarii</name>
    <dbReference type="NCBI Taxonomy" id="3062594"/>
    <lineage>
        <taxon>Bacteria</taxon>
        <taxon>Pseudomonadati</taxon>
        <taxon>Thermodesulfobacteriota</taxon>
        <taxon>Desulfobulbia</taxon>
        <taxon>Desulfobulbales</taxon>
        <taxon>Desulfobulbaceae</taxon>
        <taxon>Candidatus Electrothrix</taxon>
    </lineage>
</organism>
<evidence type="ECO:0000259" key="2">
    <source>
        <dbReference type="Pfam" id="PF20042"/>
    </source>
</evidence>
<feature type="compositionally biased region" description="Low complexity" evidence="1">
    <location>
        <begin position="53"/>
        <end position="65"/>
    </location>
</feature>
<dbReference type="Pfam" id="PF20042">
    <property type="entry name" value="DUF6444"/>
    <property type="match status" value="1"/>
</dbReference>
<dbReference type="KEGG" id="eaj:Q3M24_06200"/>
<proteinExistence type="predicted"/>
<feature type="domain" description="DUF6444" evidence="2">
    <location>
        <begin position="27"/>
        <end position="95"/>
    </location>
</feature>
<protein>
    <submittedName>
        <fullName evidence="3">DUF6444 domain-containing protein</fullName>
    </submittedName>
</protein>
<reference evidence="3" key="1">
    <citation type="journal article" date="2024" name="Syst. Appl. Microbiol.">
        <title>First single-strain enrichments of Electrothrix cable bacteria, description of E. aestuarii sp. nov. and E. rattekaaiensis sp. nov., and proposal of a cable bacteria taxonomy following the rules of the SeqCode.</title>
        <authorList>
            <person name="Plum-Jensen L.E."/>
            <person name="Schramm A."/>
            <person name="Marshall I.P.G."/>
        </authorList>
    </citation>
    <scope>NUCLEOTIDE SEQUENCE</scope>
    <source>
        <strain evidence="3">Rat1</strain>
    </source>
</reference>